<gene>
    <name evidence="2" type="ORF">TVAG_322710</name>
</gene>
<organism evidence="2 3">
    <name type="scientific">Trichomonas vaginalis (strain ATCC PRA-98 / G3)</name>
    <dbReference type="NCBI Taxonomy" id="412133"/>
    <lineage>
        <taxon>Eukaryota</taxon>
        <taxon>Metamonada</taxon>
        <taxon>Parabasalia</taxon>
        <taxon>Trichomonadida</taxon>
        <taxon>Trichomonadidae</taxon>
        <taxon>Trichomonas</taxon>
    </lineage>
</organism>
<dbReference type="EMBL" id="DS113418">
    <property type="protein sequence ID" value="EAY06651.1"/>
    <property type="molecule type" value="Genomic_DNA"/>
</dbReference>
<dbReference type="AlphaFoldDB" id="A2EL23"/>
<reference evidence="2" key="2">
    <citation type="journal article" date="2007" name="Science">
        <title>Draft genome sequence of the sexually transmitted pathogen Trichomonas vaginalis.</title>
        <authorList>
            <person name="Carlton J.M."/>
            <person name="Hirt R.P."/>
            <person name="Silva J.C."/>
            <person name="Delcher A.L."/>
            <person name="Schatz M."/>
            <person name="Zhao Q."/>
            <person name="Wortman J.R."/>
            <person name="Bidwell S.L."/>
            <person name="Alsmark U.C.M."/>
            <person name="Besteiro S."/>
            <person name="Sicheritz-Ponten T."/>
            <person name="Noel C.J."/>
            <person name="Dacks J.B."/>
            <person name="Foster P.G."/>
            <person name="Simillion C."/>
            <person name="Van de Peer Y."/>
            <person name="Miranda-Saavedra D."/>
            <person name="Barton G.J."/>
            <person name="Westrop G.D."/>
            <person name="Mueller S."/>
            <person name="Dessi D."/>
            <person name="Fiori P.L."/>
            <person name="Ren Q."/>
            <person name="Paulsen I."/>
            <person name="Zhang H."/>
            <person name="Bastida-Corcuera F.D."/>
            <person name="Simoes-Barbosa A."/>
            <person name="Brown M.T."/>
            <person name="Hayes R.D."/>
            <person name="Mukherjee M."/>
            <person name="Okumura C.Y."/>
            <person name="Schneider R."/>
            <person name="Smith A.J."/>
            <person name="Vanacova S."/>
            <person name="Villalvazo M."/>
            <person name="Haas B.J."/>
            <person name="Pertea M."/>
            <person name="Feldblyum T.V."/>
            <person name="Utterback T.R."/>
            <person name="Shu C.L."/>
            <person name="Osoegawa K."/>
            <person name="de Jong P.J."/>
            <person name="Hrdy I."/>
            <person name="Horvathova L."/>
            <person name="Zubacova Z."/>
            <person name="Dolezal P."/>
            <person name="Malik S.B."/>
            <person name="Logsdon J.M. Jr."/>
            <person name="Henze K."/>
            <person name="Gupta A."/>
            <person name="Wang C.C."/>
            <person name="Dunne R.L."/>
            <person name="Upcroft J.A."/>
            <person name="Upcroft P."/>
            <person name="White O."/>
            <person name="Salzberg S.L."/>
            <person name="Tang P."/>
            <person name="Chiu C.-H."/>
            <person name="Lee Y.-S."/>
            <person name="Embley T.M."/>
            <person name="Coombs G.H."/>
            <person name="Mottram J.C."/>
            <person name="Tachezy J."/>
            <person name="Fraser-Liggett C.M."/>
            <person name="Johnson P.J."/>
        </authorList>
    </citation>
    <scope>NUCLEOTIDE SEQUENCE [LARGE SCALE GENOMIC DNA]</scope>
    <source>
        <strain evidence="2">G3</strain>
    </source>
</reference>
<feature type="compositionally biased region" description="Basic and acidic residues" evidence="1">
    <location>
        <begin position="356"/>
        <end position="378"/>
    </location>
</feature>
<dbReference type="Proteomes" id="UP000001542">
    <property type="component" value="Unassembled WGS sequence"/>
</dbReference>
<sequence>MDLKNFIIKNNILCFGTLETMNLLVYAKKDGVFQSNLNENENNKINFAKKISSKAPTSLALVDTIDDIKVFIGKDKELNIISLYRNIKEQSIKMSSKILSIKSNGSCAYVLTEDKELSKFDSSLKKDSISKSATSFEIIDNTTLAIGTNNRITIKDQNIHIRDFTPNIMVKISDRELLTIGIKDSTTNYAFVDLLENEISNLSMIKPTTDNKYVIRIDGILKCEYLIQQSYLVPKNNNSSIPTAQKFNFSLTNGFTESGKEKIALPTKPKTKTDLYQNFLNLRSLPMPNPTSYTMFREKTMTYIASLSYITEFEKIQEEIQKDLNETVVKKSDIDSLIEKDIDTIVSKVKQAKPKEIVPETKPKEEIEKPKRLSFDFSKHKKRPQKAMTTTEPQIEQRPAWHATFE</sequence>
<evidence type="ECO:0000256" key="1">
    <source>
        <dbReference type="SAM" id="MobiDB-lite"/>
    </source>
</evidence>
<accession>A2EL23</accession>
<dbReference type="RefSeq" id="XP_001318874.1">
    <property type="nucleotide sequence ID" value="XM_001318839.1"/>
</dbReference>
<proteinExistence type="predicted"/>
<dbReference type="InParanoid" id="A2EL23"/>
<evidence type="ECO:0000313" key="2">
    <source>
        <dbReference type="EMBL" id="EAY06651.1"/>
    </source>
</evidence>
<dbReference type="KEGG" id="tva:4764530"/>
<name>A2EL23_TRIV3</name>
<keyword evidence="3" id="KW-1185">Reference proteome</keyword>
<evidence type="ECO:0000313" key="3">
    <source>
        <dbReference type="Proteomes" id="UP000001542"/>
    </source>
</evidence>
<dbReference type="VEuPathDB" id="TrichDB:TVAGG3_0234320"/>
<feature type="region of interest" description="Disordered" evidence="1">
    <location>
        <begin position="356"/>
        <end position="406"/>
    </location>
</feature>
<dbReference type="VEuPathDB" id="TrichDB:TVAG_322710"/>
<reference evidence="2" key="1">
    <citation type="submission" date="2006-10" db="EMBL/GenBank/DDBJ databases">
        <authorList>
            <person name="Amadeo P."/>
            <person name="Zhao Q."/>
            <person name="Wortman J."/>
            <person name="Fraser-Liggett C."/>
            <person name="Carlton J."/>
        </authorList>
    </citation>
    <scope>NUCLEOTIDE SEQUENCE</scope>
    <source>
        <strain evidence="2">G3</strain>
    </source>
</reference>
<protein>
    <submittedName>
        <fullName evidence="2">Uncharacterized protein</fullName>
    </submittedName>
</protein>